<evidence type="ECO:0000313" key="2">
    <source>
        <dbReference type="EMBL" id="GAA0227744.1"/>
    </source>
</evidence>
<sequence>MSLCIAGARGLISLAAALMLCAGAGAAEPWDPGRIESLAGWRWAAPLAFDLPGGRMLVRRFRAPVAPVDAARRLAHAGRARFGQLQFSGAGLLLSGVQDGRHWLAQLQPAEAGSGETTGLLSSLEPGRRIDAGFDPVALVPPDARPVLRASSRMGRAAGLLASYLCPGPYRRVDAAVRDALQGRHWQPAAMQATAAAGDAPGRARSAAGEWVRPDGARLTVHLHPRADAVVLTFWHRPKESS</sequence>
<feature type="signal peptide" evidence="1">
    <location>
        <begin position="1"/>
        <end position="26"/>
    </location>
</feature>
<keyword evidence="3" id="KW-1185">Reference proteome</keyword>
<evidence type="ECO:0000313" key="3">
    <source>
        <dbReference type="Proteomes" id="UP001501176"/>
    </source>
</evidence>
<keyword evidence="1" id="KW-0732">Signal</keyword>
<organism evidence="2 3">
    <name type="scientific">Castellaniella daejeonensis</name>
    <dbReference type="NCBI Taxonomy" id="659013"/>
    <lineage>
        <taxon>Bacteria</taxon>
        <taxon>Pseudomonadati</taxon>
        <taxon>Pseudomonadota</taxon>
        <taxon>Betaproteobacteria</taxon>
        <taxon>Burkholderiales</taxon>
        <taxon>Alcaligenaceae</taxon>
        <taxon>Castellaniella</taxon>
    </lineage>
</organism>
<dbReference type="RefSeq" id="WP_325124893.1">
    <property type="nucleotide sequence ID" value="NZ_BAAAFN010000011.1"/>
</dbReference>
<evidence type="ECO:0008006" key="4">
    <source>
        <dbReference type="Google" id="ProtNLM"/>
    </source>
</evidence>
<dbReference type="EMBL" id="BAAAFN010000011">
    <property type="protein sequence ID" value="GAA0227744.1"/>
    <property type="molecule type" value="Genomic_DNA"/>
</dbReference>
<comment type="caution">
    <text evidence="2">The sequence shown here is derived from an EMBL/GenBank/DDBJ whole genome shotgun (WGS) entry which is preliminary data.</text>
</comment>
<evidence type="ECO:0000256" key="1">
    <source>
        <dbReference type="SAM" id="SignalP"/>
    </source>
</evidence>
<reference evidence="2 3" key="1">
    <citation type="journal article" date="2019" name="Int. J. Syst. Evol. Microbiol.">
        <title>The Global Catalogue of Microorganisms (GCM) 10K type strain sequencing project: providing services to taxonomists for standard genome sequencing and annotation.</title>
        <authorList>
            <consortium name="The Broad Institute Genomics Platform"/>
            <consortium name="The Broad Institute Genome Sequencing Center for Infectious Disease"/>
            <person name="Wu L."/>
            <person name="Ma J."/>
        </authorList>
    </citation>
    <scope>NUCLEOTIDE SEQUENCE [LARGE SCALE GENOMIC DNA]</scope>
    <source>
        <strain evidence="2 3">JCM 16240</strain>
    </source>
</reference>
<accession>A0ABN0TQT1</accession>
<proteinExistence type="predicted"/>
<gene>
    <name evidence="2" type="ORF">GCM10009125_15940</name>
</gene>
<feature type="chain" id="PRO_5046849118" description="DUF3108 domain-containing protein" evidence="1">
    <location>
        <begin position="27"/>
        <end position="242"/>
    </location>
</feature>
<name>A0ABN0TQT1_9BURK</name>
<protein>
    <recommendedName>
        <fullName evidence="4">DUF3108 domain-containing protein</fullName>
    </recommendedName>
</protein>
<dbReference type="Proteomes" id="UP001501176">
    <property type="component" value="Unassembled WGS sequence"/>
</dbReference>